<dbReference type="EMBL" id="GBRH01188388">
    <property type="protein sequence ID" value="JAE09508.1"/>
    <property type="molecule type" value="Transcribed_RNA"/>
</dbReference>
<evidence type="ECO:0000313" key="1">
    <source>
        <dbReference type="EMBL" id="JAE09508.1"/>
    </source>
</evidence>
<protein>
    <submittedName>
        <fullName evidence="1">Uncharacterized protein</fullName>
    </submittedName>
</protein>
<sequence>MRLSWYPFEFELQLSLNFWLGAVHTVRIFLTEAMKR</sequence>
<dbReference type="AlphaFoldDB" id="A0A0A9FMG1"/>
<reference evidence="1" key="2">
    <citation type="journal article" date="2015" name="Data Brief">
        <title>Shoot transcriptome of the giant reed, Arundo donax.</title>
        <authorList>
            <person name="Barrero R.A."/>
            <person name="Guerrero F.D."/>
            <person name="Moolhuijzen P."/>
            <person name="Goolsby J.A."/>
            <person name="Tidwell J."/>
            <person name="Bellgard S.E."/>
            <person name="Bellgard M.I."/>
        </authorList>
    </citation>
    <scope>NUCLEOTIDE SEQUENCE</scope>
    <source>
        <tissue evidence="1">Shoot tissue taken approximately 20 cm above the soil surface</tissue>
    </source>
</reference>
<proteinExistence type="predicted"/>
<name>A0A0A9FMG1_ARUDO</name>
<organism evidence="1">
    <name type="scientific">Arundo donax</name>
    <name type="common">Giant reed</name>
    <name type="synonym">Donax arundinaceus</name>
    <dbReference type="NCBI Taxonomy" id="35708"/>
    <lineage>
        <taxon>Eukaryota</taxon>
        <taxon>Viridiplantae</taxon>
        <taxon>Streptophyta</taxon>
        <taxon>Embryophyta</taxon>
        <taxon>Tracheophyta</taxon>
        <taxon>Spermatophyta</taxon>
        <taxon>Magnoliopsida</taxon>
        <taxon>Liliopsida</taxon>
        <taxon>Poales</taxon>
        <taxon>Poaceae</taxon>
        <taxon>PACMAD clade</taxon>
        <taxon>Arundinoideae</taxon>
        <taxon>Arundineae</taxon>
        <taxon>Arundo</taxon>
    </lineage>
</organism>
<accession>A0A0A9FMG1</accession>
<reference evidence="1" key="1">
    <citation type="submission" date="2014-09" db="EMBL/GenBank/DDBJ databases">
        <authorList>
            <person name="Magalhaes I.L.F."/>
            <person name="Oliveira U."/>
            <person name="Santos F.R."/>
            <person name="Vidigal T.H.D.A."/>
            <person name="Brescovit A.D."/>
            <person name="Santos A.J."/>
        </authorList>
    </citation>
    <scope>NUCLEOTIDE SEQUENCE</scope>
    <source>
        <tissue evidence="1">Shoot tissue taken approximately 20 cm above the soil surface</tissue>
    </source>
</reference>